<keyword evidence="2" id="KW-0378">Hydrolase</keyword>
<dbReference type="RefSeq" id="WP_369753723.1">
    <property type="nucleotide sequence ID" value="NZ_CP165625.1"/>
</dbReference>
<feature type="short sequence motif" description="GXGXXG" evidence="2">
    <location>
        <begin position="8"/>
        <end position="13"/>
    </location>
</feature>
<dbReference type="InterPro" id="IPR002641">
    <property type="entry name" value="PNPLA_dom"/>
</dbReference>
<feature type="active site" description="Nucleophile" evidence="2">
    <location>
        <position position="38"/>
    </location>
</feature>
<organism evidence="4">
    <name type="scientific">Flavobacterium sp. WC2409</name>
    <dbReference type="NCBI Taxonomy" id="3234139"/>
    <lineage>
        <taxon>Bacteria</taxon>
        <taxon>Pseudomonadati</taxon>
        <taxon>Bacteroidota</taxon>
        <taxon>Flavobacteriia</taxon>
        <taxon>Flavobacteriales</taxon>
        <taxon>Flavobacteriaceae</taxon>
        <taxon>Flavobacterium</taxon>
    </lineage>
</organism>
<evidence type="ECO:0000256" key="1">
    <source>
        <dbReference type="ARBA" id="ARBA00023098"/>
    </source>
</evidence>
<accession>A0AB39W7V7</accession>
<feature type="short sequence motif" description="DGA/G" evidence="2">
    <location>
        <begin position="182"/>
        <end position="184"/>
    </location>
</feature>
<feature type="short sequence motif" description="GXSXG" evidence="2">
    <location>
        <begin position="36"/>
        <end position="40"/>
    </location>
</feature>
<keyword evidence="2" id="KW-0442">Lipid degradation</keyword>
<dbReference type="AlphaFoldDB" id="A0AB39W7V7"/>
<dbReference type="EMBL" id="CP165625">
    <property type="protein sequence ID" value="XDU96581.1"/>
    <property type="molecule type" value="Genomic_DNA"/>
</dbReference>
<evidence type="ECO:0000313" key="4">
    <source>
        <dbReference type="EMBL" id="XDU96581.1"/>
    </source>
</evidence>
<name>A0AB39W7V7_9FLAO</name>
<feature type="domain" description="PNPLA" evidence="3">
    <location>
        <begin position="4"/>
        <end position="195"/>
    </location>
</feature>
<keyword evidence="1 2" id="KW-0443">Lipid metabolism</keyword>
<evidence type="ECO:0000256" key="2">
    <source>
        <dbReference type="PROSITE-ProRule" id="PRU01161"/>
    </source>
</evidence>
<dbReference type="SUPFAM" id="SSF52151">
    <property type="entry name" value="FabD/lysophospholipase-like"/>
    <property type="match status" value="1"/>
</dbReference>
<evidence type="ECO:0000259" key="3">
    <source>
        <dbReference type="PROSITE" id="PS51635"/>
    </source>
</evidence>
<dbReference type="GO" id="GO:0016787">
    <property type="term" value="F:hydrolase activity"/>
    <property type="evidence" value="ECO:0007669"/>
    <property type="project" value="UniProtKB-UniRule"/>
</dbReference>
<dbReference type="InterPro" id="IPR016035">
    <property type="entry name" value="Acyl_Trfase/lysoPLipase"/>
</dbReference>
<dbReference type="PROSITE" id="PS51635">
    <property type="entry name" value="PNPLA"/>
    <property type="match status" value="1"/>
</dbReference>
<dbReference type="Pfam" id="PF01734">
    <property type="entry name" value="Patatin"/>
    <property type="match status" value="1"/>
</dbReference>
<gene>
    <name evidence="4" type="ORF">AB3G34_05570</name>
</gene>
<protein>
    <submittedName>
        <fullName evidence="4">Patatin family protein</fullName>
    </submittedName>
</protein>
<dbReference type="GO" id="GO:0016042">
    <property type="term" value="P:lipid catabolic process"/>
    <property type="evidence" value="ECO:0007669"/>
    <property type="project" value="UniProtKB-UniRule"/>
</dbReference>
<proteinExistence type="predicted"/>
<feature type="active site" description="Proton acceptor" evidence="2">
    <location>
        <position position="182"/>
    </location>
</feature>
<reference evidence="4" key="1">
    <citation type="submission" date="2024-07" db="EMBL/GenBank/DDBJ databases">
        <authorList>
            <person name="Biller S.J."/>
        </authorList>
    </citation>
    <scope>NUCLEOTIDE SEQUENCE</scope>
    <source>
        <strain evidence="4">WC2409</strain>
    </source>
</reference>
<dbReference type="Gene3D" id="3.40.1090.10">
    <property type="entry name" value="Cytosolic phospholipase A2 catalytic domain"/>
    <property type="match status" value="2"/>
</dbReference>
<sequence>MRALVISGGGSKGAFAGGVAEYLLDKEKNKYDIFIGTSTGSLLVTHLALDKIDAIKKVYTSVTEENIFNRCPFKIKNKNGVDIIKINHFNVLINFLRGSNTFGESFNLKKLIKKTITKEDFYQLKSGNKIVVVTVTNLSSNKVEYKALSDFEYNDFCDWIWISCNYIPFMSLVIKNNSEYGDGGFTSLVPIREAINRGATEIDAIILETEVHISPKFTGKNPFSLLVNLFGTLLEQVQKNDITIGKLTAINENVKLNLYYTPTQLTSNALVFNKTQMEKWWKQGYETAKERNGTNKEN</sequence>